<keyword evidence="5 6" id="KW-0472">Membrane</keyword>
<dbReference type="Pfam" id="PF07690">
    <property type="entry name" value="MFS_1"/>
    <property type="match status" value="1"/>
</dbReference>
<keyword evidence="2" id="KW-0813">Transport</keyword>
<feature type="transmembrane region" description="Helical" evidence="6">
    <location>
        <begin position="396"/>
        <end position="417"/>
    </location>
</feature>
<sequence>MYKFWILPSFQFQAPCKAPWPPGLSLFQMCRFKRLCMFFASCVLGWDNRAKRTILQGSSLAQTFTPKGYWGAMDGKDHLAAPLLGKKGPSLTPLYAVSLLRTTAVAIAMIPAFNLRVSALGKAAGYDSAAVANALGLITALRSFSEFTAAPLLASWSDRQGRKRALLMSSVAFVLEAALIAVSPGLLMMGLVHVTAGFLASNGAIETSCIADATPAGPRRAVAVGRFLTVVGAALVLGAFCGGLLLEHWGGRSPFACAAVLAFVAVLALISFVPEYLPPSRRSQTSKSTPALAALQLLVQTPSLRWYAAASGLFSLGMAVYGTVNVLWLKEAFGWNGQDVGHFLSAVGAALMISQVIFLPVLLRVAKGRESWVVQGAIVLHAIKFVGYAWAPRGCWAYAVLAVSSPTFCAAPILTSLCTRHVPATQQGLWSGSASALSTAANVVGALIGSRLLALALDGHLPLGSPLYAGTVFHLMAALCVGCGSRLPEKKADEPAPEDSVAGA</sequence>
<dbReference type="PRINTS" id="PR01035">
    <property type="entry name" value="TCRTETA"/>
</dbReference>
<evidence type="ECO:0000313" key="8">
    <source>
        <dbReference type="EMBL" id="CAK9099302.1"/>
    </source>
</evidence>
<evidence type="ECO:0000256" key="6">
    <source>
        <dbReference type="SAM" id="Phobius"/>
    </source>
</evidence>
<feature type="transmembrane region" description="Helical" evidence="6">
    <location>
        <begin position="306"/>
        <end position="328"/>
    </location>
</feature>
<organism evidence="8 9">
    <name type="scientific">Durusdinium trenchii</name>
    <dbReference type="NCBI Taxonomy" id="1381693"/>
    <lineage>
        <taxon>Eukaryota</taxon>
        <taxon>Sar</taxon>
        <taxon>Alveolata</taxon>
        <taxon>Dinophyceae</taxon>
        <taxon>Suessiales</taxon>
        <taxon>Symbiodiniaceae</taxon>
        <taxon>Durusdinium</taxon>
    </lineage>
</organism>
<evidence type="ECO:0000256" key="1">
    <source>
        <dbReference type="ARBA" id="ARBA00004141"/>
    </source>
</evidence>
<feature type="transmembrane region" description="Helical" evidence="6">
    <location>
        <begin position="223"/>
        <end position="246"/>
    </location>
</feature>
<evidence type="ECO:0000256" key="3">
    <source>
        <dbReference type="ARBA" id="ARBA00022692"/>
    </source>
</evidence>
<feature type="transmembrane region" description="Helical" evidence="6">
    <location>
        <begin position="252"/>
        <end position="273"/>
    </location>
</feature>
<evidence type="ECO:0000256" key="4">
    <source>
        <dbReference type="ARBA" id="ARBA00022989"/>
    </source>
</evidence>
<dbReference type="Gene3D" id="1.20.1250.20">
    <property type="entry name" value="MFS general substrate transporter like domains"/>
    <property type="match status" value="1"/>
</dbReference>
<comment type="subcellular location">
    <subcellularLocation>
        <location evidence="1">Membrane</location>
        <topology evidence="1">Multi-pass membrane protein</topology>
    </subcellularLocation>
</comment>
<dbReference type="InterPro" id="IPR011701">
    <property type="entry name" value="MFS"/>
</dbReference>
<evidence type="ECO:0000256" key="2">
    <source>
        <dbReference type="ARBA" id="ARBA00022448"/>
    </source>
</evidence>
<dbReference type="Proteomes" id="UP001642484">
    <property type="component" value="Unassembled WGS sequence"/>
</dbReference>
<feature type="transmembrane region" description="Helical" evidence="6">
    <location>
        <begin position="429"/>
        <end position="454"/>
    </location>
</feature>
<feature type="transmembrane region" description="Helical" evidence="6">
    <location>
        <begin position="466"/>
        <end position="484"/>
    </location>
</feature>
<dbReference type="SUPFAM" id="SSF103473">
    <property type="entry name" value="MFS general substrate transporter"/>
    <property type="match status" value="1"/>
</dbReference>
<dbReference type="PANTHER" id="PTHR23504">
    <property type="entry name" value="MAJOR FACILITATOR SUPERFAMILY DOMAIN-CONTAINING PROTEIN 10"/>
    <property type="match status" value="1"/>
</dbReference>
<feature type="transmembrane region" description="Helical" evidence="6">
    <location>
        <begin position="372"/>
        <end position="390"/>
    </location>
</feature>
<comment type="caution">
    <text evidence="8">The sequence shown here is derived from an EMBL/GenBank/DDBJ whole genome shotgun (WGS) entry which is preliminary data.</text>
</comment>
<feature type="transmembrane region" description="Helical" evidence="6">
    <location>
        <begin position="165"/>
        <end position="184"/>
    </location>
</feature>
<keyword evidence="3 6" id="KW-0812">Transmembrane</keyword>
<feature type="transmembrane region" description="Helical" evidence="6">
    <location>
        <begin position="340"/>
        <end position="363"/>
    </location>
</feature>
<evidence type="ECO:0000259" key="7">
    <source>
        <dbReference type="PROSITE" id="PS50850"/>
    </source>
</evidence>
<keyword evidence="9" id="KW-1185">Reference proteome</keyword>
<dbReference type="EMBL" id="CAXAMN010025929">
    <property type="protein sequence ID" value="CAK9099302.1"/>
    <property type="molecule type" value="Genomic_DNA"/>
</dbReference>
<gene>
    <name evidence="8" type="ORF">CCMP2556_LOCUS47002</name>
</gene>
<accession>A0ABP0RFE7</accession>
<proteinExistence type="predicted"/>
<feature type="domain" description="Major facilitator superfamily (MFS) profile" evidence="7">
    <location>
        <begin position="90"/>
        <end position="492"/>
    </location>
</feature>
<dbReference type="InterPro" id="IPR020846">
    <property type="entry name" value="MFS_dom"/>
</dbReference>
<dbReference type="InterPro" id="IPR001958">
    <property type="entry name" value="Tet-R_TetA/multi-R_MdtG-like"/>
</dbReference>
<dbReference type="InterPro" id="IPR036259">
    <property type="entry name" value="MFS_trans_sf"/>
</dbReference>
<keyword evidence="4 6" id="KW-1133">Transmembrane helix</keyword>
<protein>
    <recommendedName>
        <fullName evidence="7">Major facilitator superfamily (MFS) profile domain-containing protein</fullName>
    </recommendedName>
</protein>
<dbReference type="PANTHER" id="PTHR23504:SF15">
    <property type="entry name" value="MAJOR FACILITATOR SUPERFAMILY (MFS) PROFILE DOMAIN-CONTAINING PROTEIN"/>
    <property type="match status" value="1"/>
</dbReference>
<name>A0ABP0RFE7_9DINO</name>
<dbReference type="PROSITE" id="PS50850">
    <property type="entry name" value="MFS"/>
    <property type="match status" value="1"/>
</dbReference>
<evidence type="ECO:0000256" key="5">
    <source>
        <dbReference type="ARBA" id="ARBA00023136"/>
    </source>
</evidence>
<evidence type="ECO:0000313" key="9">
    <source>
        <dbReference type="Proteomes" id="UP001642484"/>
    </source>
</evidence>
<reference evidence="8 9" key="1">
    <citation type="submission" date="2024-02" db="EMBL/GenBank/DDBJ databases">
        <authorList>
            <person name="Chen Y."/>
            <person name="Shah S."/>
            <person name="Dougan E. K."/>
            <person name="Thang M."/>
            <person name="Chan C."/>
        </authorList>
    </citation>
    <scope>NUCLEOTIDE SEQUENCE [LARGE SCALE GENOMIC DNA]</scope>
</reference>